<sequence length="102" mass="11217">MPILGKVYTFNQENVNKAPNAAGVYALFAGDNCIYIGMAEGDGTTLRTRLKEDFAGRSGVDIKKATEYKREICVNFADREKELLEEYELTQGNLPSCNSAAS</sequence>
<dbReference type="PROSITE" id="PS50164">
    <property type="entry name" value="GIY_YIG"/>
    <property type="match status" value="1"/>
</dbReference>
<dbReference type="EMBL" id="CP074694">
    <property type="protein sequence ID" value="QVL32075.1"/>
    <property type="molecule type" value="Genomic_DNA"/>
</dbReference>
<dbReference type="Proteomes" id="UP000676194">
    <property type="component" value="Chromosome"/>
</dbReference>
<evidence type="ECO:0000313" key="2">
    <source>
        <dbReference type="EMBL" id="QVL32075.1"/>
    </source>
</evidence>
<name>A0A8E6B7Y3_9BACT</name>
<dbReference type="RefSeq" id="WP_213496688.1">
    <property type="nucleotide sequence ID" value="NZ_CP074694.1"/>
</dbReference>
<gene>
    <name evidence="2" type="ORF">KIH39_25100</name>
</gene>
<dbReference type="Gene3D" id="3.40.1440.10">
    <property type="entry name" value="GIY-YIG endonuclease"/>
    <property type="match status" value="1"/>
</dbReference>
<feature type="domain" description="GIY-YIG" evidence="1">
    <location>
        <begin position="20"/>
        <end position="99"/>
    </location>
</feature>
<dbReference type="AlphaFoldDB" id="A0A8E6B7Y3"/>
<keyword evidence="3" id="KW-1185">Reference proteome</keyword>
<dbReference type="KEGG" id="tsph:KIH39_25100"/>
<accession>A0A8E6B7Y3</accession>
<evidence type="ECO:0000313" key="3">
    <source>
        <dbReference type="Proteomes" id="UP000676194"/>
    </source>
</evidence>
<organism evidence="2 3">
    <name type="scientific">Telmatocola sphagniphila</name>
    <dbReference type="NCBI Taxonomy" id="1123043"/>
    <lineage>
        <taxon>Bacteria</taxon>
        <taxon>Pseudomonadati</taxon>
        <taxon>Planctomycetota</taxon>
        <taxon>Planctomycetia</taxon>
        <taxon>Gemmatales</taxon>
        <taxon>Gemmataceae</taxon>
    </lineage>
</organism>
<protein>
    <recommendedName>
        <fullName evidence="1">GIY-YIG domain-containing protein</fullName>
    </recommendedName>
</protein>
<reference evidence="2" key="1">
    <citation type="submission" date="2021-05" db="EMBL/GenBank/DDBJ databases">
        <title>Complete genome sequence of the cellulolytic planctomycete Telmatocola sphagniphila SP2T and characterization of the first cellulase from planctomycetes.</title>
        <authorList>
            <person name="Rakitin A.L."/>
            <person name="Beletsky A.V."/>
            <person name="Naumoff D.G."/>
            <person name="Kulichevskaya I.S."/>
            <person name="Mardanov A.V."/>
            <person name="Ravin N.V."/>
            <person name="Dedysh S.N."/>
        </authorList>
    </citation>
    <scope>NUCLEOTIDE SEQUENCE</scope>
    <source>
        <strain evidence="2">SP2T</strain>
    </source>
</reference>
<proteinExistence type="predicted"/>
<dbReference type="InterPro" id="IPR035901">
    <property type="entry name" value="GIY-YIG_endonuc_sf"/>
</dbReference>
<evidence type="ECO:0000259" key="1">
    <source>
        <dbReference type="PROSITE" id="PS50164"/>
    </source>
</evidence>
<dbReference type="InterPro" id="IPR000305">
    <property type="entry name" value="GIY-YIG_endonuc"/>
</dbReference>